<dbReference type="GO" id="GO:0016740">
    <property type="term" value="F:transferase activity"/>
    <property type="evidence" value="ECO:0007669"/>
    <property type="project" value="UniProtKB-KW"/>
</dbReference>
<dbReference type="GeneID" id="27688550"/>
<evidence type="ECO:0000259" key="4">
    <source>
        <dbReference type="PROSITE" id="PS50127"/>
    </source>
</evidence>
<gene>
    <name evidence="5" type="ORF">SPPG_05152</name>
</gene>
<proteinExistence type="predicted"/>
<dbReference type="InterPro" id="IPR016135">
    <property type="entry name" value="UBQ-conjugating_enzyme/RWD"/>
</dbReference>
<dbReference type="InParanoid" id="A0A0L0HE90"/>
<dbReference type="PANTHER" id="PTHR46116:SF39">
    <property type="entry name" value="BACULOVIRAL IAP REPEAT-CONTAINING PROTEIN 6"/>
    <property type="match status" value="1"/>
</dbReference>
<dbReference type="PROSITE" id="PS50127">
    <property type="entry name" value="UBC_2"/>
    <property type="match status" value="1"/>
</dbReference>
<sequence length="619" mass="70854">MKIRTDKSEKFLEREKLKRKRETTQFRESYELYTLQKDTGTGYGGQCYTRGGRNLTAKISKEREHMDELASACVTALKNFLPNSNRQPEPYMFDYLPDPDLRKVLTESCFLPWILEYLQNDSLMDIANRSSLYFNIISLLDLLSTHEYLIPILIQRFPEPQISDYHELCENRRKKMKTTDMNVKPQQHSVPQPTAVKELDYTVPLLDALKTLVQQTNVFSQSMMVTLSDNIGVQEGEENGGALNADQEEMMKVVTLATDINDLWKKINDRISSFRLLHKGANEKFDDPSKLDRPSKSEVKMKDETPKKPKTYVELMKLRLLQYAEIWSDRNPAPKTIDGTQILKSNRTIYIAKEMATLSTSLPCSDSSAVFVRIDNDNMNIIKCVITGPTETPYSYGCFEFNITFPNMYPDVPPQVTLLTTGNGSVRFNPNLYQCGKVCLSLLGTWNGSASERWQTGKNQSTLLQVVTSIQSMILIDTPYYNEPSHGTPQKTRLQNIQYNRVIRRNCVKEAMIGILRKPPVGFEDVIRDHFYLKETEIMKQVKEWAAEDDRWDGTHYIDAMGATHQSFRSYGMMSGAVSGILGRIAPSNSGSWEKLIASLEAVYPVSPSRYVEEQIREK</sequence>
<dbReference type="OrthoDB" id="47801at2759"/>
<feature type="region of interest" description="Disordered" evidence="3">
    <location>
        <begin position="284"/>
        <end position="305"/>
    </location>
</feature>
<name>A0A0L0HE90_SPIPD</name>
<dbReference type="VEuPathDB" id="FungiDB:SPPG_05152"/>
<evidence type="ECO:0000256" key="1">
    <source>
        <dbReference type="ARBA" id="ARBA00022679"/>
    </source>
</evidence>
<evidence type="ECO:0000256" key="3">
    <source>
        <dbReference type="SAM" id="MobiDB-lite"/>
    </source>
</evidence>
<dbReference type="STRING" id="645134.A0A0L0HE90"/>
<dbReference type="AlphaFoldDB" id="A0A0L0HE90"/>
<keyword evidence="1" id="KW-0808">Transferase</keyword>
<dbReference type="SUPFAM" id="SSF54495">
    <property type="entry name" value="UBC-like"/>
    <property type="match status" value="1"/>
</dbReference>
<evidence type="ECO:0000256" key="2">
    <source>
        <dbReference type="ARBA" id="ARBA00022786"/>
    </source>
</evidence>
<dbReference type="Gene3D" id="3.10.110.10">
    <property type="entry name" value="Ubiquitin Conjugating Enzyme"/>
    <property type="match status" value="1"/>
</dbReference>
<dbReference type="Proteomes" id="UP000053201">
    <property type="component" value="Unassembled WGS sequence"/>
</dbReference>
<dbReference type="CDD" id="cd23810">
    <property type="entry name" value="UBCc_BIRC6"/>
    <property type="match status" value="1"/>
</dbReference>
<keyword evidence="2" id="KW-0833">Ubl conjugation pathway</keyword>
<keyword evidence="6" id="KW-1185">Reference proteome</keyword>
<reference evidence="5 6" key="1">
    <citation type="submission" date="2009-08" db="EMBL/GenBank/DDBJ databases">
        <title>The Genome Sequence of Spizellomyces punctatus strain DAOM BR117.</title>
        <authorList>
            <consortium name="The Broad Institute Genome Sequencing Platform"/>
            <person name="Russ C."/>
            <person name="Cuomo C."/>
            <person name="Shea T."/>
            <person name="Young S.K."/>
            <person name="Zeng Q."/>
            <person name="Koehrsen M."/>
            <person name="Haas B."/>
            <person name="Borodovsky M."/>
            <person name="Guigo R."/>
            <person name="Alvarado L."/>
            <person name="Berlin A."/>
            <person name="Bochicchio J."/>
            <person name="Borenstein D."/>
            <person name="Chapman S."/>
            <person name="Chen Z."/>
            <person name="Engels R."/>
            <person name="Freedman E."/>
            <person name="Gellesch M."/>
            <person name="Goldberg J."/>
            <person name="Griggs A."/>
            <person name="Gujja S."/>
            <person name="Heiman D."/>
            <person name="Hepburn T."/>
            <person name="Howarth C."/>
            <person name="Jen D."/>
            <person name="Larson L."/>
            <person name="Lewis B."/>
            <person name="Mehta T."/>
            <person name="Park D."/>
            <person name="Pearson M."/>
            <person name="Roberts A."/>
            <person name="Saif S."/>
            <person name="Shenoy N."/>
            <person name="Sisk P."/>
            <person name="Stolte C."/>
            <person name="Sykes S."/>
            <person name="Thomson T."/>
            <person name="Walk T."/>
            <person name="White J."/>
            <person name="Yandava C."/>
            <person name="Burger G."/>
            <person name="Gray M.W."/>
            <person name="Holland P.W.H."/>
            <person name="King N."/>
            <person name="Lang F.B.F."/>
            <person name="Roger A.J."/>
            <person name="Ruiz-Trillo I."/>
            <person name="Lander E."/>
            <person name="Nusbaum C."/>
        </authorList>
    </citation>
    <scope>NUCLEOTIDE SEQUENCE [LARGE SCALE GENOMIC DNA]</scope>
    <source>
        <strain evidence="5 6">DAOM BR117</strain>
    </source>
</reference>
<dbReference type="EMBL" id="KQ257457">
    <property type="protein sequence ID" value="KNC99775.1"/>
    <property type="molecule type" value="Genomic_DNA"/>
</dbReference>
<organism evidence="5 6">
    <name type="scientific">Spizellomyces punctatus (strain DAOM BR117)</name>
    <dbReference type="NCBI Taxonomy" id="645134"/>
    <lineage>
        <taxon>Eukaryota</taxon>
        <taxon>Fungi</taxon>
        <taxon>Fungi incertae sedis</taxon>
        <taxon>Chytridiomycota</taxon>
        <taxon>Chytridiomycota incertae sedis</taxon>
        <taxon>Chytridiomycetes</taxon>
        <taxon>Spizellomycetales</taxon>
        <taxon>Spizellomycetaceae</taxon>
        <taxon>Spizellomyces</taxon>
    </lineage>
</organism>
<dbReference type="PANTHER" id="PTHR46116">
    <property type="entry name" value="(E3-INDEPENDENT) E2 UBIQUITIN-CONJUGATING ENZYME"/>
    <property type="match status" value="1"/>
</dbReference>
<dbReference type="InterPro" id="IPR000608">
    <property type="entry name" value="UBC"/>
</dbReference>
<dbReference type="RefSeq" id="XP_016607815.1">
    <property type="nucleotide sequence ID" value="XM_016753378.1"/>
</dbReference>
<protein>
    <recommendedName>
        <fullName evidence="4">UBC core domain-containing protein</fullName>
    </recommendedName>
</protein>
<dbReference type="eggNOG" id="KOG0895">
    <property type="taxonomic scope" value="Eukaryota"/>
</dbReference>
<evidence type="ECO:0000313" key="5">
    <source>
        <dbReference type="EMBL" id="KNC99775.1"/>
    </source>
</evidence>
<dbReference type="SMART" id="SM00212">
    <property type="entry name" value="UBCc"/>
    <property type="match status" value="1"/>
</dbReference>
<feature type="domain" description="UBC core" evidence="4">
    <location>
        <begin position="346"/>
        <end position="512"/>
    </location>
</feature>
<dbReference type="Pfam" id="PF00179">
    <property type="entry name" value="UQ_con"/>
    <property type="match status" value="1"/>
</dbReference>
<accession>A0A0L0HE90</accession>
<evidence type="ECO:0000313" key="6">
    <source>
        <dbReference type="Proteomes" id="UP000053201"/>
    </source>
</evidence>